<feature type="domain" description="Phosphoribosyl-dephospho-CoA transferase MdcG N-terminal" evidence="4">
    <location>
        <begin position="5"/>
        <end position="84"/>
    </location>
</feature>
<keyword evidence="6" id="KW-1185">Reference proteome</keyword>
<dbReference type="InterPro" id="IPR017557">
    <property type="entry name" value="Holo-ACP_synthase"/>
</dbReference>
<protein>
    <submittedName>
        <fullName evidence="5">Malonate decarboxylase holo-[acyl-carrier-protein] synthase</fullName>
    </submittedName>
</protein>
<evidence type="ECO:0000256" key="1">
    <source>
        <dbReference type="ARBA" id="ARBA00022679"/>
    </source>
</evidence>
<evidence type="ECO:0000259" key="3">
    <source>
        <dbReference type="Pfam" id="PF10620"/>
    </source>
</evidence>
<feature type="domain" description="Phosphoribosyl-dephospho-CoA transferase MdcG C-terminal" evidence="3">
    <location>
        <begin position="91"/>
        <end position="206"/>
    </location>
</feature>
<proteinExistence type="predicted"/>
<evidence type="ECO:0000256" key="2">
    <source>
        <dbReference type="ARBA" id="ARBA00022695"/>
    </source>
</evidence>
<comment type="caution">
    <text evidence="5">The sequence shown here is derived from an EMBL/GenBank/DDBJ whole genome shotgun (WGS) entry which is preliminary data.</text>
</comment>
<keyword evidence="2" id="KW-0548">Nucleotidyltransferase</keyword>
<gene>
    <name evidence="5" type="primary">mdcG</name>
    <name evidence="5" type="ORF">CDO81_19235</name>
</gene>
<evidence type="ECO:0000313" key="5">
    <source>
        <dbReference type="EMBL" id="OWR02510.1"/>
    </source>
</evidence>
<evidence type="ECO:0000259" key="4">
    <source>
        <dbReference type="Pfam" id="PF20866"/>
    </source>
</evidence>
<dbReference type="InterPro" id="IPR048903">
    <property type="entry name" value="MdcG_N"/>
</dbReference>
<dbReference type="RefSeq" id="WP_088485029.1">
    <property type="nucleotide sequence ID" value="NZ_NISI01000009.1"/>
</dbReference>
<dbReference type="Pfam" id="PF10620">
    <property type="entry name" value="MdcG"/>
    <property type="match status" value="1"/>
</dbReference>
<sequence>MTPLHRHQIAWLSRDGWHHVLARDWDDEARDCLRHWALQRLPLVVTRQPEQLRDGEIALGLSAPARWQRRRMAVQLPRAAVAYFDEFPGLARVLGQLPAPARMPLRRLAQALQAHGMAARPYGSHGWQALTGLEHVRPGSDLDLWVGVSSIEQADAATALLADGAGPVRLDGELVFPGDEAVAWREWQAWRGGHTRLLLVKGLAGAFTVRSLSHFEPLAVAA</sequence>
<keyword evidence="1" id="KW-0808">Transferase</keyword>
<dbReference type="GO" id="GO:0016779">
    <property type="term" value="F:nucleotidyltransferase activity"/>
    <property type="evidence" value="ECO:0007669"/>
    <property type="project" value="UniProtKB-KW"/>
</dbReference>
<dbReference type="NCBIfam" id="TIGR03135">
    <property type="entry name" value="malonate_mdcG"/>
    <property type="match status" value="1"/>
</dbReference>
<dbReference type="AlphaFoldDB" id="A0A254N3X5"/>
<dbReference type="InterPro" id="IPR049180">
    <property type="entry name" value="MdcG_C"/>
</dbReference>
<accession>A0A254N3X5</accession>
<dbReference type="EMBL" id="NISI01000009">
    <property type="protein sequence ID" value="OWR02510.1"/>
    <property type="molecule type" value="Genomic_DNA"/>
</dbReference>
<dbReference type="OrthoDB" id="8562329at2"/>
<dbReference type="Pfam" id="PF20866">
    <property type="entry name" value="MdcG_N"/>
    <property type="match status" value="1"/>
</dbReference>
<name>A0A254N3X5_9BURK</name>
<evidence type="ECO:0000313" key="6">
    <source>
        <dbReference type="Proteomes" id="UP000197446"/>
    </source>
</evidence>
<dbReference type="Proteomes" id="UP000197446">
    <property type="component" value="Unassembled WGS sequence"/>
</dbReference>
<reference evidence="5 6" key="1">
    <citation type="journal article" date="2007" name="Int. J. Syst. Evol. Microbiol.">
        <title>Description of Pelomonas aquatica sp. nov. and Pelomonas puraquae sp. nov., isolated from industrial and haemodialysis water.</title>
        <authorList>
            <person name="Gomila M."/>
            <person name="Bowien B."/>
            <person name="Falsen E."/>
            <person name="Moore E.R."/>
            <person name="Lalucat J."/>
        </authorList>
    </citation>
    <scope>NUCLEOTIDE SEQUENCE [LARGE SCALE GENOMIC DNA]</scope>
    <source>
        <strain evidence="5 6">CCUG 52769</strain>
    </source>
</reference>
<organism evidence="5 6">
    <name type="scientific">Roseateles puraquae</name>
    <dbReference type="NCBI Taxonomy" id="431059"/>
    <lineage>
        <taxon>Bacteria</taxon>
        <taxon>Pseudomonadati</taxon>
        <taxon>Pseudomonadota</taxon>
        <taxon>Betaproteobacteria</taxon>
        <taxon>Burkholderiales</taxon>
        <taxon>Sphaerotilaceae</taxon>
        <taxon>Roseateles</taxon>
    </lineage>
</organism>